<gene>
    <name evidence="1" type="ORF">SAMN06297382_0862</name>
</gene>
<organism evidence="1 2">
    <name type="scientific">Amphiplicatus metriothermophilus</name>
    <dbReference type="NCBI Taxonomy" id="1519374"/>
    <lineage>
        <taxon>Bacteria</taxon>
        <taxon>Pseudomonadati</taxon>
        <taxon>Pseudomonadota</taxon>
        <taxon>Alphaproteobacteria</taxon>
        <taxon>Parvularculales</taxon>
        <taxon>Parvularculaceae</taxon>
        <taxon>Amphiplicatus</taxon>
    </lineage>
</organism>
<dbReference type="Pfam" id="PF13759">
    <property type="entry name" value="2OG-FeII_Oxy_5"/>
    <property type="match status" value="1"/>
</dbReference>
<evidence type="ECO:0000313" key="2">
    <source>
        <dbReference type="Proteomes" id="UP000198346"/>
    </source>
</evidence>
<evidence type="ECO:0008006" key="3">
    <source>
        <dbReference type="Google" id="ProtNLM"/>
    </source>
</evidence>
<dbReference type="EMBL" id="FZQA01000001">
    <property type="protein sequence ID" value="SNT68360.1"/>
    <property type="molecule type" value="Genomic_DNA"/>
</dbReference>
<dbReference type="InterPro" id="IPR012668">
    <property type="entry name" value="CHP02466"/>
</dbReference>
<dbReference type="Gene3D" id="2.60.120.620">
    <property type="entry name" value="q2cbj1_9rhob like domain"/>
    <property type="match status" value="1"/>
</dbReference>
<dbReference type="SUPFAM" id="SSF51197">
    <property type="entry name" value="Clavaminate synthase-like"/>
    <property type="match status" value="1"/>
</dbReference>
<accession>A0A239PLC1</accession>
<reference evidence="1 2" key="1">
    <citation type="submission" date="2017-07" db="EMBL/GenBank/DDBJ databases">
        <authorList>
            <person name="Sun Z.S."/>
            <person name="Albrecht U."/>
            <person name="Echele G."/>
            <person name="Lee C.C."/>
        </authorList>
    </citation>
    <scope>NUCLEOTIDE SEQUENCE [LARGE SCALE GENOMIC DNA]</scope>
    <source>
        <strain evidence="1 2">CGMCC 1.12710</strain>
    </source>
</reference>
<dbReference type="RefSeq" id="WP_089411309.1">
    <property type="nucleotide sequence ID" value="NZ_FZQA01000001.1"/>
</dbReference>
<sequence length="218" mass="23804">MTSDETPDKPQVRRLFATPVIEAMLPDAPARNAALLDAIRARQAASPGIVRSNVNGWHSDSQMLSWGGPAAKAVALDTLRLCGRYTTDVGMRNNQPRYEMSIEMWANVSPPGASNQNHAHAGALWSAVYYVDDGGDPEGGALTLLDPRFPMSRMYAPDLQFVDDDGAREENIVKIRPVPGKVVMFPAWLMHGVQPHHGARERVSIAMNIMAIPARPPT</sequence>
<name>A0A239PLC1_9PROT</name>
<protein>
    <recommendedName>
        <fullName evidence="3">2OG-Fe(II) oxygenase superfamily protein</fullName>
    </recommendedName>
</protein>
<dbReference type="Proteomes" id="UP000198346">
    <property type="component" value="Unassembled WGS sequence"/>
</dbReference>
<dbReference type="NCBIfam" id="TIGR02466">
    <property type="entry name" value="TIGR02466 family protein"/>
    <property type="match status" value="1"/>
</dbReference>
<proteinExistence type="predicted"/>
<dbReference type="OrthoDB" id="9783136at2"/>
<keyword evidence="2" id="KW-1185">Reference proteome</keyword>
<evidence type="ECO:0000313" key="1">
    <source>
        <dbReference type="EMBL" id="SNT68360.1"/>
    </source>
</evidence>
<dbReference type="AlphaFoldDB" id="A0A239PLC1"/>